<feature type="region of interest" description="Disordered" evidence="1">
    <location>
        <begin position="258"/>
        <end position="280"/>
    </location>
</feature>
<reference evidence="2" key="1">
    <citation type="submission" date="2023-04" db="EMBL/GenBank/DDBJ databases">
        <title>Black Yeasts Isolated from many extreme environments.</title>
        <authorList>
            <person name="Coleine C."/>
            <person name="Stajich J.E."/>
            <person name="Selbmann L."/>
        </authorList>
    </citation>
    <scope>NUCLEOTIDE SEQUENCE</scope>
    <source>
        <strain evidence="2">CCFEE 5312</strain>
    </source>
</reference>
<dbReference type="Gene3D" id="3.30.1330.40">
    <property type="entry name" value="RutC-like"/>
    <property type="match status" value="1"/>
</dbReference>
<sequence length="280" mass="30375">MSSLSYFNLTGFGTNLSIDYHYSQAVRLPGSIVKLSGQGGWDAVTGDIIPPASAEAISDQVARAFVNVDDVLRVAGLKNGWDHVYQVKAYLVQFEDYDGVVAKATTEELKKWCPEHRPLLTLLPVEKLVLEGMRIEVEAGADLILAHSPDNCVFHAQEAVRLYTDVKANSPEQDETKGDLLRESIRILKKALEDAIEYGEDESLDTKALQEEVDEGVEQARRMEDAAKDEADDNTKGGKGESGLAVLANQLGVMQGVESGNASASQNIDDLPLAGGSQNR</sequence>
<evidence type="ECO:0000256" key="1">
    <source>
        <dbReference type="SAM" id="MobiDB-lite"/>
    </source>
</evidence>
<gene>
    <name evidence="2" type="ORF">LTR09_006764</name>
</gene>
<dbReference type="AlphaFoldDB" id="A0AAJ0DDY8"/>
<organism evidence="2 3">
    <name type="scientific">Extremus antarcticus</name>
    <dbReference type="NCBI Taxonomy" id="702011"/>
    <lineage>
        <taxon>Eukaryota</taxon>
        <taxon>Fungi</taxon>
        <taxon>Dikarya</taxon>
        <taxon>Ascomycota</taxon>
        <taxon>Pezizomycotina</taxon>
        <taxon>Dothideomycetes</taxon>
        <taxon>Dothideomycetidae</taxon>
        <taxon>Mycosphaerellales</taxon>
        <taxon>Extremaceae</taxon>
        <taxon>Extremus</taxon>
    </lineage>
</organism>
<protein>
    <submittedName>
        <fullName evidence="2">Uncharacterized protein</fullName>
    </submittedName>
</protein>
<evidence type="ECO:0000313" key="3">
    <source>
        <dbReference type="Proteomes" id="UP001271007"/>
    </source>
</evidence>
<dbReference type="SUPFAM" id="SSF55298">
    <property type="entry name" value="YjgF-like"/>
    <property type="match status" value="1"/>
</dbReference>
<keyword evidence="3" id="KW-1185">Reference proteome</keyword>
<feature type="compositionally biased region" description="Basic and acidic residues" evidence="1">
    <location>
        <begin position="218"/>
        <end position="239"/>
    </location>
</feature>
<dbReference type="PANTHER" id="PTHR43857:SF1">
    <property type="entry name" value="YJGH FAMILY PROTEIN"/>
    <property type="match status" value="1"/>
</dbReference>
<proteinExistence type="predicted"/>
<name>A0AAJ0DDY8_9PEZI</name>
<dbReference type="InterPro" id="IPR035959">
    <property type="entry name" value="RutC-like_sf"/>
</dbReference>
<dbReference type="EMBL" id="JAWDJX010000022">
    <property type="protein sequence ID" value="KAK3052172.1"/>
    <property type="molecule type" value="Genomic_DNA"/>
</dbReference>
<feature type="compositionally biased region" description="Polar residues" evidence="1">
    <location>
        <begin position="258"/>
        <end position="268"/>
    </location>
</feature>
<accession>A0AAJ0DDY8</accession>
<evidence type="ECO:0000313" key="2">
    <source>
        <dbReference type="EMBL" id="KAK3052172.1"/>
    </source>
</evidence>
<dbReference type="Proteomes" id="UP001271007">
    <property type="component" value="Unassembled WGS sequence"/>
</dbReference>
<comment type="caution">
    <text evidence="2">The sequence shown here is derived from an EMBL/GenBank/DDBJ whole genome shotgun (WGS) entry which is preliminary data.</text>
</comment>
<dbReference type="Pfam" id="PF01042">
    <property type="entry name" value="Ribonuc_L-PSP"/>
    <property type="match status" value="1"/>
</dbReference>
<feature type="region of interest" description="Disordered" evidence="1">
    <location>
        <begin position="208"/>
        <end position="243"/>
    </location>
</feature>
<dbReference type="InterPro" id="IPR006175">
    <property type="entry name" value="YjgF/YER057c/UK114"/>
</dbReference>
<dbReference type="PANTHER" id="PTHR43857">
    <property type="entry name" value="BLR7761 PROTEIN"/>
    <property type="match status" value="1"/>
</dbReference>